<evidence type="ECO:0000313" key="19">
    <source>
        <dbReference type="RefSeq" id="XP_019085276.1"/>
    </source>
</evidence>
<keyword evidence="16" id="KW-1185">Reference proteome</keyword>
<evidence type="ECO:0000256" key="7">
    <source>
        <dbReference type="ARBA" id="ARBA00022679"/>
    </source>
</evidence>
<evidence type="ECO:0000259" key="15">
    <source>
        <dbReference type="PROSITE" id="PS51873"/>
    </source>
</evidence>
<comment type="function">
    <text evidence="3">Might act as an E3 ubiquitin-protein ligase, or as part of E3 complex, which accepts ubiquitin from specific E2 ubiquitin-conjugating enzymes and then transfers it to substrates.</text>
</comment>
<evidence type="ECO:0000256" key="13">
    <source>
        <dbReference type="PROSITE-ProRule" id="PRU00175"/>
    </source>
</evidence>
<evidence type="ECO:0000256" key="9">
    <source>
        <dbReference type="ARBA" id="ARBA00022737"/>
    </source>
</evidence>
<feature type="domain" description="RING-type" evidence="15">
    <location>
        <begin position="182"/>
        <end position="395"/>
    </location>
</feature>
<dbReference type="RefSeq" id="XP_010429630.1">
    <property type="nucleotide sequence ID" value="XM_010431328.2"/>
</dbReference>
<protein>
    <recommendedName>
        <fullName evidence="6">RBR-type E3 ubiquitin transferase</fullName>
        <ecNumber evidence="6">2.3.2.31</ecNumber>
    </recommendedName>
</protein>
<dbReference type="Pfam" id="PF13456">
    <property type="entry name" value="RVT_3"/>
    <property type="match status" value="1"/>
</dbReference>
<dbReference type="SMART" id="SM00647">
    <property type="entry name" value="IBR"/>
    <property type="match status" value="2"/>
</dbReference>
<comment type="pathway">
    <text evidence="4">Protein modification; protein ubiquitination.</text>
</comment>
<keyword evidence="11" id="KW-0833">Ubl conjugation pathway</keyword>
<evidence type="ECO:0000256" key="6">
    <source>
        <dbReference type="ARBA" id="ARBA00012251"/>
    </source>
</evidence>
<dbReference type="SUPFAM" id="SSF57850">
    <property type="entry name" value="RING/U-box"/>
    <property type="match status" value="3"/>
</dbReference>
<dbReference type="CDD" id="cd22584">
    <property type="entry name" value="Rcat_RBR_unk"/>
    <property type="match status" value="1"/>
</dbReference>
<dbReference type="RefSeq" id="XP_010429629.1">
    <property type="nucleotide sequence ID" value="XM_010431327.2"/>
</dbReference>
<dbReference type="Gene3D" id="3.30.40.10">
    <property type="entry name" value="Zinc/RING finger domain, C3HC4 (zinc finger)"/>
    <property type="match status" value="1"/>
</dbReference>
<dbReference type="RefSeq" id="XP_019085276.1">
    <property type="nucleotide sequence ID" value="XM_019229731.1"/>
</dbReference>
<evidence type="ECO:0000313" key="17">
    <source>
        <dbReference type="RefSeq" id="XP_010429629.1"/>
    </source>
</evidence>
<evidence type="ECO:0000313" key="18">
    <source>
        <dbReference type="RefSeq" id="XP_010429630.1"/>
    </source>
</evidence>
<dbReference type="PROSITE" id="PS51873">
    <property type="entry name" value="TRIAD"/>
    <property type="match status" value="1"/>
</dbReference>
<dbReference type="PROSITE" id="PS50089">
    <property type="entry name" value="ZF_RING_2"/>
    <property type="match status" value="1"/>
</dbReference>
<evidence type="ECO:0000313" key="16">
    <source>
        <dbReference type="Proteomes" id="UP000694864"/>
    </source>
</evidence>
<dbReference type="Pfam" id="PF00097">
    <property type="entry name" value="zf-C3HC4"/>
    <property type="match status" value="1"/>
</dbReference>
<comment type="catalytic activity">
    <reaction evidence="1">
        <text>[E2 ubiquitin-conjugating enzyme]-S-ubiquitinyl-L-cysteine + [acceptor protein]-L-lysine = [E2 ubiquitin-conjugating enzyme]-L-cysteine + [acceptor protein]-N(6)-ubiquitinyl-L-lysine.</text>
        <dbReference type="EC" id="2.3.2.31"/>
    </reaction>
</comment>
<dbReference type="PROSITE" id="PS00518">
    <property type="entry name" value="ZF_RING_1"/>
    <property type="match status" value="1"/>
</dbReference>
<gene>
    <name evidence="17 18 19" type="primary">LOC104714078</name>
</gene>
<reference evidence="16" key="1">
    <citation type="journal article" date="1997" name="Nucleic Acids Res.">
        <title>tRNAscan-SE: a program for improved detection of transfer RNA genes in genomic sequence.</title>
        <authorList>
            <person name="Lowe T.M."/>
            <person name="Eddy S.R."/>
        </authorList>
    </citation>
    <scope>NUCLEOTIDE SEQUENCE [LARGE SCALE GENOMIC DNA]</scope>
    <source>
        <strain evidence="16">r\DH55</strain>
    </source>
</reference>
<dbReference type="InterPro" id="IPR013083">
    <property type="entry name" value="Znf_RING/FYVE/PHD"/>
</dbReference>
<dbReference type="InterPro" id="IPR044066">
    <property type="entry name" value="TRIAD_supradom"/>
</dbReference>
<dbReference type="SMART" id="SM00184">
    <property type="entry name" value="RING"/>
    <property type="match status" value="1"/>
</dbReference>
<dbReference type="Gene3D" id="3.30.420.10">
    <property type="entry name" value="Ribonuclease H-like superfamily/Ribonuclease H"/>
    <property type="match status" value="1"/>
</dbReference>
<keyword evidence="7" id="KW-0808">Transferase</keyword>
<evidence type="ECO:0000256" key="11">
    <source>
        <dbReference type="ARBA" id="ARBA00022786"/>
    </source>
</evidence>
<evidence type="ECO:0000256" key="8">
    <source>
        <dbReference type="ARBA" id="ARBA00022723"/>
    </source>
</evidence>
<dbReference type="InterPro" id="IPR017907">
    <property type="entry name" value="Znf_RING_CS"/>
</dbReference>
<reference evidence="17 18" key="3">
    <citation type="submission" date="2025-05" db="UniProtKB">
        <authorList>
            <consortium name="RefSeq"/>
        </authorList>
    </citation>
    <scope>IDENTIFICATION</scope>
    <source>
        <tissue evidence="17 18">Leaf</tissue>
    </source>
</reference>
<dbReference type="Proteomes" id="UP000694864">
    <property type="component" value="Chromosome 9"/>
</dbReference>
<dbReference type="GeneID" id="104714078"/>
<dbReference type="Pfam" id="PF01485">
    <property type="entry name" value="IBR"/>
    <property type="match status" value="2"/>
</dbReference>
<evidence type="ECO:0000256" key="3">
    <source>
        <dbReference type="ARBA" id="ARBA00003976"/>
    </source>
</evidence>
<dbReference type="InterPro" id="IPR002156">
    <property type="entry name" value="RNaseH_domain"/>
</dbReference>
<dbReference type="CDD" id="cd22582">
    <property type="entry name" value="BRcat_RBR_unk"/>
    <property type="match status" value="1"/>
</dbReference>
<dbReference type="EC" id="2.3.2.31" evidence="6"/>
<dbReference type="PANTHER" id="PTHR11685">
    <property type="entry name" value="RBR FAMILY RING FINGER AND IBR DOMAIN-CONTAINING"/>
    <property type="match status" value="1"/>
</dbReference>
<dbReference type="InterPro" id="IPR002867">
    <property type="entry name" value="IBR_dom"/>
</dbReference>
<sequence>MMEFHNIKTSQRNYKFLPPKKGEKLQVNMEEQGALLRARKSLYRLYFKGLVIEETTVTLAGFGVAICGDKDDLVFDMKGPIHDPSITVLEAELIALKCGLKEAVSMQIKDISICCDDDQIFELVMGRSTPEQESIALLMRDVQGIRKYLRSSIPVMLTRNHDNFAYEFAIEAILEMPVPPAQKENCSICMKDDINADQMFHVAKCGHMFCSDCVRSHIEARLSTRYKLRCPGIRCKSPLTYGHCVNILTPELKEKWEKMINEDLIPVTDRVYCPNPRCSALMSVADFSGLMGVRRSCVKCGKPFCINCKVPWHINLSCRQYKRLHPNPTENDGKLRDLANEERWRQCRKCQHMIERSSGCPSMICRCGHNFCYHCGGDAGLCYHGHDFSPPRLRNPTRIRSPTRMRFFFGCF</sequence>
<keyword evidence="9" id="KW-0677">Repeat</keyword>
<reference evidence="16" key="2">
    <citation type="journal article" date="2014" name="Nat. Commun.">
        <title>The emerging biofuel crop Camelina sativa retains a highly undifferentiated hexaploid genome structure.</title>
        <authorList>
            <person name="Kagale S."/>
            <person name="Koh C."/>
            <person name="Nixon J."/>
            <person name="Bollina V."/>
            <person name="Clarke W.E."/>
            <person name="Tuteja R."/>
            <person name="Spillane C."/>
            <person name="Robinson S.J."/>
            <person name="Links M.G."/>
            <person name="Clarke C."/>
            <person name="Higgins E.E."/>
            <person name="Huebert T."/>
            <person name="Sharpe A.G."/>
            <person name="Parkin I.A."/>
        </authorList>
    </citation>
    <scope>NUCLEOTIDE SEQUENCE [LARGE SCALE GENOMIC DNA]</scope>
    <source>
        <strain evidence="16">r\DH55</strain>
    </source>
</reference>
<dbReference type="InterPro" id="IPR001841">
    <property type="entry name" value="Znf_RING"/>
</dbReference>
<comment type="cofactor">
    <cofactor evidence="2">
        <name>Zn(2+)</name>
        <dbReference type="ChEBI" id="CHEBI:29105"/>
    </cofactor>
</comment>
<dbReference type="InterPro" id="IPR036397">
    <property type="entry name" value="RNaseH_sf"/>
</dbReference>
<evidence type="ECO:0000256" key="5">
    <source>
        <dbReference type="ARBA" id="ARBA00005884"/>
    </source>
</evidence>
<keyword evidence="10 13" id="KW-0863">Zinc-finger</keyword>
<proteinExistence type="inferred from homology"/>
<evidence type="ECO:0000256" key="4">
    <source>
        <dbReference type="ARBA" id="ARBA00004906"/>
    </source>
</evidence>
<accession>A0ABM1QET8</accession>
<evidence type="ECO:0000259" key="14">
    <source>
        <dbReference type="PROSITE" id="PS50089"/>
    </source>
</evidence>
<dbReference type="InterPro" id="IPR031127">
    <property type="entry name" value="E3_UB_ligase_RBR"/>
</dbReference>
<name>A0ABM1QET8_CAMSA</name>
<evidence type="ECO:0000256" key="2">
    <source>
        <dbReference type="ARBA" id="ARBA00001947"/>
    </source>
</evidence>
<evidence type="ECO:0000256" key="1">
    <source>
        <dbReference type="ARBA" id="ARBA00001798"/>
    </source>
</evidence>
<organism evidence="16 19">
    <name type="scientific">Camelina sativa</name>
    <name type="common">False flax</name>
    <name type="synonym">Myagrum sativum</name>
    <dbReference type="NCBI Taxonomy" id="90675"/>
    <lineage>
        <taxon>Eukaryota</taxon>
        <taxon>Viridiplantae</taxon>
        <taxon>Streptophyta</taxon>
        <taxon>Embryophyta</taxon>
        <taxon>Tracheophyta</taxon>
        <taxon>Spermatophyta</taxon>
        <taxon>Magnoliopsida</taxon>
        <taxon>eudicotyledons</taxon>
        <taxon>Gunneridae</taxon>
        <taxon>Pentapetalae</taxon>
        <taxon>rosids</taxon>
        <taxon>malvids</taxon>
        <taxon>Brassicales</taxon>
        <taxon>Brassicaceae</taxon>
        <taxon>Camelineae</taxon>
        <taxon>Camelina</taxon>
    </lineage>
</organism>
<dbReference type="Gene3D" id="1.20.120.1750">
    <property type="match status" value="1"/>
</dbReference>
<feature type="domain" description="RING-type" evidence="14">
    <location>
        <begin position="186"/>
        <end position="234"/>
    </location>
</feature>
<keyword evidence="8" id="KW-0479">Metal-binding</keyword>
<evidence type="ECO:0000256" key="12">
    <source>
        <dbReference type="ARBA" id="ARBA00022833"/>
    </source>
</evidence>
<evidence type="ECO:0000256" key="10">
    <source>
        <dbReference type="ARBA" id="ARBA00022771"/>
    </source>
</evidence>
<comment type="similarity">
    <text evidence="5">Belongs to the RBR family. Ariadne subfamily.</text>
</comment>
<dbReference type="InterPro" id="IPR018957">
    <property type="entry name" value="Znf_C3HC4_RING-type"/>
</dbReference>
<keyword evidence="12" id="KW-0862">Zinc</keyword>